<feature type="domain" description="SANT" evidence="9">
    <location>
        <begin position="531"/>
        <end position="582"/>
    </location>
</feature>
<feature type="compositionally biased region" description="Polar residues" evidence="6">
    <location>
        <begin position="242"/>
        <end position="254"/>
    </location>
</feature>
<dbReference type="EMBL" id="OX365937">
    <property type="protein sequence ID" value="CAI4044313.1"/>
    <property type="molecule type" value="Genomic_DNA"/>
</dbReference>
<dbReference type="PANTHER" id="PTHR12802:SF41">
    <property type="entry name" value="BRAHMA ASSOCIATED PROTEIN 155 KDA"/>
    <property type="match status" value="1"/>
</dbReference>
<dbReference type="InterPro" id="IPR007526">
    <property type="entry name" value="SWIRM"/>
</dbReference>
<evidence type="ECO:0000313" key="12">
    <source>
        <dbReference type="Proteomes" id="UP001162085"/>
    </source>
</evidence>
<dbReference type="Proteomes" id="UP001162085">
    <property type="component" value="Chromosome 10"/>
</dbReference>
<dbReference type="SUPFAM" id="SSF46689">
    <property type="entry name" value="Homeodomain-like"/>
    <property type="match status" value="2"/>
</dbReference>
<accession>A0ABN8WEJ9</accession>
<feature type="compositionally biased region" description="Low complexity" evidence="6">
    <location>
        <begin position="69"/>
        <end position="79"/>
    </location>
</feature>
<dbReference type="InterPro" id="IPR036388">
    <property type="entry name" value="WH-like_DNA-bd_sf"/>
</dbReference>
<dbReference type="InterPro" id="IPR017884">
    <property type="entry name" value="SANT_dom"/>
</dbReference>
<evidence type="ECO:0000259" key="9">
    <source>
        <dbReference type="PROSITE" id="PS51293"/>
    </source>
</evidence>
<evidence type="ECO:0000256" key="5">
    <source>
        <dbReference type="SAM" id="Coils"/>
    </source>
</evidence>
<proteinExistence type="predicted"/>
<keyword evidence="4" id="KW-0539">Nucleus</keyword>
<evidence type="ECO:0000259" key="7">
    <source>
        <dbReference type="PROSITE" id="PS50090"/>
    </source>
</evidence>
<dbReference type="Pfam" id="PF16495">
    <property type="entry name" value="SWIRM-assoc_1"/>
    <property type="match status" value="1"/>
</dbReference>
<evidence type="ECO:0008006" key="13">
    <source>
        <dbReference type="Google" id="ProtNLM"/>
    </source>
</evidence>
<feature type="compositionally biased region" description="Low complexity" evidence="6">
    <location>
        <begin position="24"/>
        <end position="40"/>
    </location>
</feature>
<keyword evidence="12" id="KW-1185">Reference proteome</keyword>
<dbReference type="Gene3D" id="1.10.10.10">
    <property type="entry name" value="Winged helix-like DNA-binding domain superfamily/Winged helix DNA-binding domain"/>
    <property type="match status" value="1"/>
</dbReference>
<evidence type="ECO:0000259" key="8">
    <source>
        <dbReference type="PROSITE" id="PS50934"/>
    </source>
</evidence>
<dbReference type="CDD" id="cd00167">
    <property type="entry name" value="SANT"/>
    <property type="match status" value="1"/>
</dbReference>
<sequence length="834" mass="94226">MEGTLGDGSTAGPAVDAIEQGDDNNNSSSTNATIAATESTDFGAEGQQQQSESLKDEEVATNTSDADSDAVAVPAAQQPFVAESTLDPQKTTSVEEDDDQVLFGQDHNDSDNLFGETESSVSNNETNTPDIAMEKENSKPAEKKNDMIQDSNNEIKDIEEENVQEKEGAGENNDIESVKEEEPKEQAEEEPTEQTEEGPTEQAEDVDDVEDEEDEDEDDDDQPMMSPDNSIFGDTKSETKQLDNASSFVETPSEIQDAHKNIQEETIDKTESINEKVRVSEEGNDHAKDSITVHPEDVETKIKPTTKTEPETFDIPQAHEIVIPSYSKWFTLDKIHSIEIQSLPEFFTNRIPSKTPEVYMRYRNFMVNSYRLNPNEYFSVTTARRNVSGDAAALFRLHKFLTKWGLINYQVDSKLLPKNIEPPLTSQYSTRHDAPRGLFPFESYKPSVQLPDMAKLKKMMNTSDSESTLYKYLKESKRKYDDISRLSNTPDNDNGDKSNKNIEKLPNESDENLLEYDETSRPLKKIKILERIDKNWSKEDLQKLLKGIQEFGADWYKVAKHVGNKSPEQCILRFLQLPIEDKFLYGDGNTKGDNESGLGPLKYAPHLPFSKSESPVLSTIAFLVGLVNPKTVQTMTQRAIQSEETIESQKKEISDKGSFENVKEGSEIALSSLGLRSHVFATHEERQMNLLTNELIRLQMEKLDAKLNHLKKIESFMELERKTLERQQENLLIQRLNFNQNSNKIVSVLTKCLNSISDSNIDSSPTADRDEIRSQINHFQNMLSKPESLSIGKNPFRKSGIETSETLNEQNTSNENDVKPISIEAPQFYRYWSA</sequence>
<feature type="coiled-coil region" evidence="5">
    <location>
        <begin position="681"/>
        <end position="713"/>
    </location>
</feature>
<dbReference type="PROSITE" id="PS51294">
    <property type="entry name" value="HTH_MYB"/>
    <property type="match status" value="1"/>
</dbReference>
<dbReference type="InterPro" id="IPR009057">
    <property type="entry name" value="Homeodomain-like_sf"/>
</dbReference>
<feature type="compositionally biased region" description="Basic and acidic residues" evidence="6">
    <location>
        <begin position="176"/>
        <end position="186"/>
    </location>
</feature>
<feature type="region of interest" description="Disordered" evidence="6">
    <location>
        <begin position="483"/>
        <end position="511"/>
    </location>
</feature>
<dbReference type="Gene3D" id="1.10.10.60">
    <property type="entry name" value="Homeodomain-like"/>
    <property type="match status" value="1"/>
</dbReference>
<organism evidence="11 12">
    <name type="scientific">Saccharomyces uvarum</name>
    <name type="common">Yeast</name>
    <name type="synonym">Saccharomyces bayanus var. uvarum</name>
    <dbReference type="NCBI Taxonomy" id="230603"/>
    <lineage>
        <taxon>Eukaryota</taxon>
        <taxon>Fungi</taxon>
        <taxon>Dikarya</taxon>
        <taxon>Ascomycota</taxon>
        <taxon>Saccharomycotina</taxon>
        <taxon>Saccharomycetes</taxon>
        <taxon>Saccharomycetales</taxon>
        <taxon>Saccharomycetaceae</taxon>
        <taxon>Saccharomyces</taxon>
    </lineage>
</organism>
<protein>
    <recommendedName>
        <fullName evidence="13">SWI/SNF complex subunit SWI3</fullName>
    </recommendedName>
</protein>
<keyword evidence="3" id="KW-0804">Transcription</keyword>
<dbReference type="Pfam" id="PF00249">
    <property type="entry name" value="Myb_DNA-binding"/>
    <property type="match status" value="1"/>
</dbReference>
<evidence type="ECO:0000256" key="3">
    <source>
        <dbReference type="ARBA" id="ARBA00023163"/>
    </source>
</evidence>
<dbReference type="InterPro" id="IPR032451">
    <property type="entry name" value="SMARCC_C"/>
</dbReference>
<dbReference type="PANTHER" id="PTHR12802">
    <property type="entry name" value="SWI/SNF COMPLEX-RELATED"/>
    <property type="match status" value="1"/>
</dbReference>
<dbReference type="PROSITE" id="PS50090">
    <property type="entry name" value="MYB_LIKE"/>
    <property type="match status" value="1"/>
</dbReference>
<feature type="compositionally biased region" description="Polar residues" evidence="6">
    <location>
        <begin position="117"/>
        <end position="129"/>
    </location>
</feature>
<dbReference type="Pfam" id="PF04433">
    <property type="entry name" value="SWIRM"/>
    <property type="match status" value="1"/>
</dbReference>
<feature type="compositionally biased region" description="Basic and acidic residues" evidence="6">
    <location>
        <begin position="494"/>
        <end position="507"/>
    </location>
</feature>
<keyword evidence="1" id="KW-0805">Transcription regulation</keyword>
<keyword evidence="5" id="KW-0175">Coiled coil</keyword>
<evidence type="ECO:0000256" key="4">
    <source>
        <dbReference type="ARBA" id="ARBA00023242"/>
    </source>
</evidence>
<feature type="domain" description="HTH myb-type" evidence="10">
    <location>
        <begin position="535"/>
        <end position="582"/>
    </location>
</feature>
<feature type="domain" description="Myb-like" evidence="7">
    <location>
        <begin position="535"/>
        <end position="578"/>
    </location>
</feature>
<dbReference type="InterPro" id="IPR017930">
    <property type="entry name" value="Myb_dom"/>
</dbReference>
<feature type="domain" description="SWIRM" evidence="8">
    <location>
        <begin position="321"/>
        <end position="418"/>
    </location>
</feature>
<feature type="compositionally biased region" description="Basic and acidic residues" evidence="6">
    <location>
        <begin position="256"/>
        <end position="295"/>
    </location>
</feature>
<dbReference type="InterPro" id="IPR001005">
    <property type="entry name" value="SANT/Myb"/>
</dbReference>
<feature type="compositionally biased region" description="Acidic residues" evidence="6">
    <location>
        <begin position="187"/>
        <end position="222"/>
    </location>
</feature>
<feature type="region of interest" description="Disordered" evidence="6">
    <location>
        <begin position="1"/>
        <end position="295"/>
    </location>
</feature>
<keyword evidence="2" id="KW-0238">DNA-binding</keyword>
<reference evidence="11" key="1">
    <citation type="submission" date="2022-10" db="EMBL/GenBank/DDBJ databases">
        <authorList>
            <person name="Byrne P K."/>
        </authorList>
    </citation>
    <scope>NUCLEOTIDE SEQUENCE</scope>
    <source>
        <strain evidence="11">ZP964</strain>
    </source>
</reference>
<dbReference type="SMART" id="SM00717">
    <property type="entry name" value="SANT"/>
    <property type="match status" value="1"/>
</dbReference>
<feature type="compositionally biased region" description="Basic and acidic residues" evidence="6">
    <location>
        <begin position="132"/>
        <end position="147"/>
    </location>
</feature>
<name>A0ABN8WEJ9_SACUV</name>
<evidence type="ECO:0000259" key="10">
    <source>
        <dbReference type="PROSITE" id="PS51294"/>
    </source>
</evidence>
<gene>
    <name evidence="11" type="primary">SUVZ10G0320</name>
    <name evidence="11" type="ORF">SUVZ_10G0320</name>
</gene>
<evidence type="ECO:0000256" key="2">
    <source>
        <dbReference type="ARBA" id="ARBA00023125"/>
    </source>
</evidence>
<dbReference type="PROSITE" id="PS51293">
    <property type="entry name" value="SANT"/>
    <property type="match status" value="1"/>
</dbReference>
<evidence type="ECO:0000256" key="1">
    <source>
        <dbReference type="ARBA" id="ARBA00023015"/>
    </source>
</evidence>
<evidence type="ECO:0000313" key="11">
    <source>
        <dbReference type="EMBL" id="CAI4044313.1"/>
    </source>
</evidence>
<evidence type="ECO:0000256" key="6">
    <source>
        <dbReference type="SAM" id="MobiDB-lite"/>
    </source>
</evidence>
<dbReference type="PROSITE" id="PS50934">
    <property type="entry name" value="SWIRM"/>
    <property type="match status" value="1"/>
</dbReference>